<dbReference type="Proteomes" id="UP000295075">
    <property type="component" value="Unassembled WGS sequence"/>
</dbReference>
<dbReference type="OrthoDB" id="5197650at2"/>
<feature type="domain" description="NAD(P)-binding" evidence="1">
    <location>
        <begin position="47"/>
        <end position="136"/>
    </location>
</feature>
<evidence type="ECO:0000259" key="1">
    <source>
        <dbReference type="Pfam" id="PF13460"/>
    </source>
</evidence>
<comment type="caution">
    <text evidence="2">The sequence shown here is derived from an EMBL/GenBank/DDBJ whole genome shotgun (WGS) entry which is preliminary data.</text>
</comment>
<dbReference type="InterPro" id="IPR036291">
    <property type="entry name" value="NAD(P)-bd_dom_sf"/>
</dbReference>
<dbReference type="Pfam" id="PF13460">
    <property type="entry name" value="NAD_binding_10"/>
    <property type="match status" value="1"/>
</dbReference>
<dbReference type="AlphaFoldDB" id="A0A4R4Q759"/>
<dbReference type="Gene3D" id="3.40.50.720">
    <property type="entry name" value="NAD(P)-binding Rossmann-like Domain"/>
    <property type="match status" value="1"/>
</dbReference>
<accession>A0A4R4Q759</accession>
<keyword evidence="3" id="KW-1185">Reference proteome</keyword>
<dbReference type="InterPro" id="IPR016040">
    <property type="entry name" value="NAD(P)-bd_dom"/>
</dbReference>
<sequence>MSERTYCLHHVPSCVPGVPLRLRHSAVADASTERITVEEKIRVLVVGSTGTMGSSVLGALVAAGTPVRVLQRKPPPGPPVPSHVEVFTGDLRNSNDVRAAMTGISAAFYVSPHDDHEIDMAETFIQACERADVRLVFGGVHATGGVLSRRLKRLLFSAMMPH</sequence>
<dbReference type="EMBL" id="SMKA01000038">
    <property type="protein sequence ID" value="TDC30980.1"/>
    <property type="molecule type" value="Genomic_DNA"/>
</dbReference>
<protein>
    <submittedName>
        <fullName evidence="2">NAD-dependent epimerase/dehydratase family protein</fullName>
    </submittedName>
</protein>
<reference evidence="2 3" key="1">
    <citation type="submission" date="2019-03" db="EMBL/GenBank/DDBJ databases">
        <title>Draft genome sequences of novel Actinobacteria.</title>
        <authorList>
            <person name="Sahin N."/>
            <person name="Ay H."/>
            <person name="Saygin H."/>
        </authorList>
    </citation>
    <scope>NUCLEOTIDE SEQUENCE [LARGE SCALE GENOMIC DNA]</scope>
    <source>
        <strain evidence="2 3">JCM 30547</strain>
    </source>
</reference>
<proteinExistence type="predicted"/>
<dbReference type="SUPFAM" id="SSF51735">
    <property type="entry name" value="NAD(P)-binding Rossmann-fold domains"/>
    <property type="match status" value="1"/>
</dbReference>
<evidence type="ECO:0000313" key="3">
    <source>
        <dbReference type="Proteomes" id="UP000295075"/>
    </source>
</evidence>
<name>A0A4R4Q759_9ACTN</name>
<gene>
    <name evidence="2" type="ORF">E1261_12025</name>
</gene>
<evidence type="ECO:0000313" key="2">
    <source>
        <dbReference type="EMBL" id="TDC30980.1"/>
    </source>
</evidence>
<organism evidence="2 3">
    <name type="scientific">Kribbella albertanoniae</name>
    <dbReference type="NCBI Taxonomy" id="1266829"/>
    <lineage>
        <taxon>Bacteria</taxon>
        <taxon>Bacillati</taxon>
        <taxon>Actinomycetota</taxon>
        <taxon>Actinomycetes</taxon>
        <taxon>Propionibacteriales</taxon>
        <taxon>Kribbellaceae</taxon>
        <taxon>Kribbella</taxon>
    </lineage>
</organism>